<sequence>MGPGDHACLSFRGHDDRWAVRAAFTLAGFARGERVVIFTGRGTSAPEALDRLTAHGVPAERFVHSGQLTLSRGSPGYDPVTGAFDPAARTAVLAAGSAESRRRGFTGMRVAADMAWAAGLAPGELASYEADLTPRFARTGFTAICEYDRAVFPAPLLDRMTAAHPLAVLPSVDAFHADRAGPRLRLVGTADLATRTDVTLALRAAFATDPPPTHLDLTPLSFLDAHCAAALLRLPPPLTLHCTPAQHRILHICDPAALDHLTIEVTAPR</sequence>
<dbReference type="Proteomes" id="UP000199323">
    <property type="component" value="Unassembled WGS sequence"/>
</dbReference>
<dbReference type="InterPro" id="IPR025847">
    <property type="entry name" value="MEDS_domain"/>
</dbReference>
<feature type="domain" description="MEDS" evidence="1">
    <location>
        <begin position="5"/>
        <end position="165"/>
    </location>
</feature>
<dbReference type="Gene3D" id="3.30.750.24">
    <property type="entry name" value="STAS domain"/>
    <property type="match status" value="1"/>
</dbReference>
<dbReference type="EMBL" id="FONG01000002">
    <property type="protein sequence ID" value="SFE29829.1"/>
    <property type="molecule type" value="Genomic_DNA"/>
</dbReference>
<name>A0A1I1ZDP5_9ACTN</name>
<accession>A0A1I1ZDP5</accession>
<gene>
    <name evidence="2" type="ORF">SAMN05216251_102417</name>
</gene>
<proteinExistence type="predicted"/>
<dbReference type="STRING" id="380248.SAMN05216251_102417"/>
<evidence type="ECO:0000313" key="2">
    <source>
        <dbReference type="EMBL" id="SFE29829.1"/>
    </source>
</evidence>
<dbReference type="Pfam" id="PF14417">
    <property type="entry name" value="MEDS"/>
    <property type="match status" value="1"/>
</dbReference>
<reference evidence="2 3" key="1">
    <citation type="submission" date="2016-10" db="EMBL/GenBank/DDBJ databases">
        <authorList>
            <person name="de Groot N.N."/>
        </authorList>
    </citation>
    <scope>NUCLEOTIDE SEQUENCE [LARGE SCALE GENOMIC DNA]</scope>
    <source>
        <strain evidence="2 3">CGMCC 4.3510</strain>
    </source>
</reference>
<keyword evidence="3" id="KW-1185">Reference proteome</keyword>
<evidence type="ECO:0000313" key="3">
    <source>
        <dbReference type="Proteomes" id="UP000199323"/>
    </source>
</evidence>
<dbReference type="AlphaFoldDB" id="A0A1I1ZDP5"/>
<dbReference type="InterPro" id="IPR036513">
    <property type="entry name" value="STAS_dom_sf"/>
</dbReference>
<protein>
    <submittedName>
        <fullName evidence="2">MEDS: MEthanogen/methylotroph, DcmR Sensory domain</fullName>
    </submittedName>
</protein>
<organism evidence="2 3">
    <name type="scientific">Actinacidiphila alni</name>
    <dbReference type="NCBI Taxonomy" id="380248"/>
    <lineage>
        <taxon>Bacteria</taxon>
        <taxon>Bacillati</taxon>
        <taxon>Actinomycetota</taxon>
        <taxon>Actinomycetes</taxon>
        <taxon>Kitasatosporales</taxon>
        <taxon>Streptomycetaceae</taxon>
        <taxon>Actinacidiphila</taxon>
    </lineage>
</organism>
<evidence type="ECO:0000259" key="1">
    <source>
        <dbReference type="Pfam" id="PF14417"/>
    </source>
</evidence>